<dbReference type="FunFam" id="3.10.50.40:FF:000001">
    <property type="entry name" value="Trigger factor"/>
    <property type="match status" value="1"/>
</dbReference>
<dbReference type="GO" id="GO:0051083">
    <property type="term" value="P:'de novo' cotranslational protein folding"/>
    <property type="evidence" value="ECO:0007669"/>
    <property type="project" value="TreeGrafter"/>
</dbReference>
<evidence type="ECO:0000313" key="16">
    <source>
        <dbReference type="EMBL" id="SFU89060.1"/>
    </source>
</evidence>
<accession>A0A1I7JV36</accession>
<dbReference type="GO" id="GO:0003755">
    <property type="term" value="F:peptidyl-prolyl cis-trans isomerase activity"/>
    <property type="evidence" value="ECO:0007669"/>
    <property type="project" value="UniProtKB-UniRule"/>
</dbReference>
<evidence type="ECO:0000256" key="10">
    <source>
        <dbReference type="ARBA" id="ARBA00024849"/>
    </source>
</evidence>
<dbReference type="RefSeq" id="WP_074952975.1">
    <property type="nucleotide sequence ID" value="NZ_FPBV01000012.1"/>
</dbReference>
<dbReference type="GO" id="GO:0051301">
    <property type="term" value="P:cell division"/>
    <property type="evidence" value="ECO:0007669"/>
    <property type="project" value="UniProtKB-KW"/>
</dbReference>
<keyword evidence="17" id="KW-1185">Reference proteome</keyword>
<dbReference type="STRING" id="392015.SAMN05421543_11213"/>
<dbReference type="GO" id="GO:0005737">
    <property type="term" value="C:cytoplasm"/>
    <property type="evidence" value="ECO:0007669"/>
    <property type="project" value="UniProtKB-SubCell"/>
</dbReference>
<dbReference type="Gene3D" id="3.30.70.1050">
    <property type="entry name" value="Trigger factor ribosome-binding domain"/>
    <property type="match status" value="1"/>
</dbReference>
<dbReference type="PIRSF" id="PIRSF003095">
    <property type="entry name" value="Trigger_factor"/>
    <property type="match status" value="1"/>
</dbReference>
<dbReference type="GO" id="GO:0043335">
    <property type="term" value="P:protein unfolding"/>
    <property type="evidence" value="ECO:0007669"/>
    <property type="project" value="TreeGrafter"/>
</dbReference>
<dbReference type="Pfam" id="PF00254">
    <property type="entry name" value="FKBP_C"/>
    <property type="match status" value="1"/>
</dbReference>
<evidence type="ECO:0000256" key="7">
    <source>
        <dbReference type="ARBA" id="ARBA00023186"/>
    </source>
</evidence>
<keyword evidence="5 12" id="KW-0132">Cell division</keyword>
<dbReference type="InterPro" id="IPR036611">
    <property type="entry name" value="Trigger_fac_ribosome-bd_sf"/>
</dbReference>
<dbReference type="InterPro" id="IPR008881">
    <property type="entry name" value="Trigger_fac_ribosome-bd_bac"/>
</dbReference>
<comment type="subcellular location">
    <subcellularLocation>
        <location evidence="12">Cytoplasm</location>
    </subcellularLocation>
    <text evidence="12">About half TF is bound to the ribosome near the polypeptide exit tunnel while the other half is free in the cytoplasm.</text>
</comment>
<keyword evidence="7 12" id="KW-0143">Chaperone</keyword>
<dbReference type="InterPro" id="IPR008880">
    <property type="entry name" value="Trigger_fac_C"/>
</dbReference>
<evidence type="ECO:0000256" key="13">
    <source>
        <dbReference type="PROSITE-ProRule" id="PRU00277"/>
    </source>
</evidence>
<dbReference type="Gene3D" id="3.10.50.40">
    <property type="match status" value="1"/>
</dbReference>
<evidence type="ECO:0000256" key="2">
    <source>
        <dbReference type="ARBA" id="ARBA00005464"/>
    </source>
</evidence>
<keyword evidence="8 12" id="KW-0413">Isomerase</keyword>
<dbReference type="OrthoDB" id="9767721at2"/>
<comment type="domain">
    <text evidence="12">Consists of 3 domains; the N-terminus binds the ribosome, the middle domain has PPIase activity, while the C-terminus has intrinsic chaperone activity on its own.</text>
</comment>
<comment type="similarity">
    <text evidence="2 12 14">Belongs to the FKBP-type PPIase family. Tig subfamily.</text>
</comment>
<dbReference type="GO" id="GO:0043022">
    <property type="term" value="F:ribosome binding"/>
    <property type="evidence" value="ECO:0007669"/>
    <property type="project" value="TreeGrafter"/>
</dbReference>
<organism evidence="16 17">
    <name type="scientific">Alicyclobacillus macrosporangiidus</name>
    <dbReference type="NCBI Taxonomy" id="392015"/>
    <lineage>
        <taxon>Bacteria</taxon>
        <taxon>Bacillati</taxon>
        <taxon>Bacillota</taxon>
        <taxon>Bacilli</taxon>
        <taxon>Bacillales</taxon>
        <taxon>Alicyclobacillaceae</taxon>
        <taxon>Alicyclobacillus</taxon>
    </lineage>
</organism>
<evidence type="ECO:0000256" key="11">
    <source>
        <dbReference type="ARBA" id="ARBA00029986"/>
    </source>
</evidence>
<keyword evidence="12" id="KW-0963">Cytoplasm</keyword>
<evidence type="ECO:0000256" key="4">
    <source>
        <dbReference type="ARBA" id="ARBA00016902"/>
    </source>
</evidence>
<comment type="function">
    <text evidence="10 12">Involved in protein export. Acts as a chaperone by maintaining the newly synthesized protein in an open conformation. Functions as a peptidyl-prolyl cis-trans isomerase.</text>
</comment>
<evidence type="ECO:0000256" key="12">
    <source>
        <dbReference type="HAMAP-Rule" id="MF_00303"/>
    </source>
</evidence>
<dbReference type="SUPFAM" id="SSF54534">
    <property type="entry name" value="FKBP-like"/>
    <property type="match status" value="1"/>
</dbReference>
<dbReference type="PROSITE" id="PS50059">
    <property type="entry name" value="FKBP_PPIASE"/>
    <property type="match status" value="1"/>
</dbReference>
<keyword evidence="9 12" id="KW-0131">Cell cycle</keyword>
<evidence type="ECO:0000259" key="15">
    <source>
        <dbReference type="PROSITE" id="PS50059"/>
    </source>
</evidence>
<dbReference type="Proteomes" id="UP000183508">
    <property type="component" value="Unassembled WGS sequence"/>
</dbReference>
<dbReference type="NCBIfam" id="TIGR00115">
    <property type="entry name" value="tig"/>
    <property type="match status" value="1"/>
</dbReference>
<proteinExistence type="inferred from homology"/>
<dbReference type="GO" id="GO:0015031">
    <property type="term" value="P:protein transport"/>
    <property type="evidence" value="ECO:0007669"/>
    <property type="project" value="UniProtKB-UniRule"/>
</dbReference>
<dbReference type="InterPro" id="IPR037041">
    <property type="entry name" value="Trigger_fac_C_sf"/>
</dbReference>
<dbReference type="Pfam" id="PF05697">
    <property type="entry name" value="Trigger_N"/>
    <property type="match status" value="1"/>
</dbReference>
<reference evidence="17" key="1">
    <citation type="submission" date="2016-10" db="EMBL/GenBank/DDBJ databases">
        <authorList>
            <person name="Varghese N."/>
        </authorList>
    </citation>
    <scope>NUCLEOTIDE SEQUENCE [LARGE SCALE GENOMIC DNA]</scope>
    <source>
        <strain evidence="17">DSM 17980</strain>
    </source>
</reference>
<dbReference type="EC" id="5.2.1.8" evidence="3 12"/>
<dbReference type="InterPro" id="IPR005215">
    <property type="entry name" value="Trig_fac"/>
</dbReference>
<dbReference type="EMBL" id="FPBV01000012">
    <property type="protein sequence ID" value="SFU89060.1"/>
    <property type="molecule type" value="Genomic_DNA"/>
</dbReference>
<name>A0A1I7JV36_9BACL</name>
<gene>
    <name evidence="12" type="primary">tig</name>
    <name evidence="16" type="ORF">SAMN05421543_11213</name>
</gene>
<dbReference type="GO" id="GO:0044183">
    <property type="term" value="F:protein folding chaperone"/>
    <property type="evidence" value="ECO:0007669"/>
    <property type="project" value="TreeGrafter"/>
</dbReference>
<evidence type="ECO:0000256" key="5">
    <source>
        <dbReference type="ARBA" id="ARBA00022618"/>
    </source>
</evidence>
<evidence type="ECO:0000256" key="3">
    <source>
        <dbReference type="ARBA" id="ARBA00013194"/>
    </source>
</evidence>
<evidence type="ECO:0000256" key="9">
    <source>
        <dbReference type="ARBA" id="ARBA00023306"/>
    </source>
</evidence>
<evidence type="ECO:0000256" key="6">
    <source>
        <dbReference type="ARBA" id="ARBA00023110"/>
    </source>
</evidence>
<comment type="catalytic activity">
    <reaction evidence="1 12 13">
        <text>[protein]-peptidylproline (omega=180) = [protein]-peptidylproline (omega=0)</text>
        <dbReference type="Rhea" id="RHEA:16237"/>
        <dbReference type="Rhea" id="RHEA-COMP:10747"/>
        <dbReference type="Rhea" id="RHEA-COMP:10748"/>
        <dbReference type="ChEBI" id="CHEBI:83833"/>
        <dbReference type="ChEBI" id="CHEBI:83834"/>
        <dbReference type="EC" id="5.2.1.8"/>
    </reaction>
</comment>
<dbReference type="eggNOG" id="COG0544">
    <property type="taxonomic scope" value="Bacteria"/>
</dbReference>
<sequence length="430" mass="48622">MTVKWEKTQTNVGVLEVEVPSDRFAEALDVAFKKVVKRVVVPGFRKGKVPRKLFEARFGVESLYQDAVEYLLPRAYADAVEETGIEPVAQPEIDVIQVEAGKPFVFKATVTVKPEVELGQYKGLEIQDKPFPADDAAVQEELENIRKLHAEINPVEDGEVQEGDTVHIDFFGTVDGEPFEGGEAENFQLEIGSGMFIKGFEEQLVGMKPGEEREIEVQFPEDYHIKSLAGKQAKFKVKLHDIKRKFLREVNDEFVQEISEFQTVDEFMEDLRKQVAARKEAEHRRYLEEQAVEAAVAQAKVEIPQVMIDHEAEHLLQHFAQQLAMQQIPLDAYLEFSGMTREELRDQFRDSAEKNVRTSLVLEAIAKAEGLTVSDEEIEAELARIAESAGLPVERVKELYALRDPGFAGMRSELQTRKTVGFLVENSKVA</sequence>
<dbReference type="InterPro" id="IPR001179">
    <property type="entry name" value="PPIase_FKBP_dom"/>
</dbReference>
<dbReference type="InterPro" id="IPR046357">
    <property type="entry name" value="PPIase_dom_sf"/>
</dbReference>
<evidence type="ECO:0000256" key="14">
    <source>
        <dbReference type="RuleBase" id="RU003914"/>
    </source>
</evidence>
<evidence type="ECO:0000256" key="1">
    <source>
        <dbReference type="ARBA" id="ARBA00000971"/>
    </source>
</evidence>
<dbReference type="SUPFAM" id="SSF109998">
    <property type="entry name" value="Triger factor/SurA peptide-binding domain-like"/>
    <property type="match status" value="1"/>
</dbReference>
<evidence type="ECO:0000256" key="8">
    <source>
        <dbReference type="ARBA" id="ARBA00023235"/>
    </source>
</evidence>
<dbReference type="PANTHER" id="PTHR30560">
    <property type="entry name" value="TRIGGER FACTOR CHAPERONE AND PEPTIDYL-PROLYL CIS/TRANS ISOMERASE"/>
    <property type="match status" value="1"/>
</dbReference>
<dbReference type="Gene3D" id="1.10.3120.10">
    <property type="entry name" value="Trigger factor, C-terminal domain"/>
    <property type="match status" value="1"/>
</dbReference>
<dbReference type="InterPro" id="IPR027304">
    <property type="entry name" value="Trigger_fact/SurA_dom_sf"/>
</dbReference>
<keyword evidence="6 12" id="KW-0697">Rotamase</keyword>
<dbReference type="AlphaFoldDB" id="A0A1I7JV36"/>
<dbReference type="HAMAP" id="MF_00303">
    <property type="entry name" value="Trigger_factor_Tig"/>
    <property type="match status" value="1"/>
</dbReference>
<protein>
    <recommendedName>
        <fullName evidence="4 12">Trigger factor</fullName>
        <shortName evidence="12">TF</shortName>
        <ecNumber evidence="3 12">5.2.1.8</ecNumber>
    </recommendedName>
    <alternativeName>
        <fullName evidence="11 12">PPIase</fullName>
    </alternativeName>
</protein>
<dbReference type="Pfam" id="PF05698">
    <property type="entry name" value="Trigger_C"/>
    <property type="match status" value="1"/>
</dbReference>
<dbReference type="PANTHER" id="PTHR30560:SF3">
    <property type="entry name" value="TRIGGER FACTOR-LIKE PROTEIN TIG, CHLOROPLASTIC"/>
    <property type="match status" value="1"/>
</dbReference>
<dbReference type="SUPFAM" id="SSF102735">
    <property type="entry name" value="Trigger factor ribosome-binding domain"/>
    <property type="match status" value="1"/>
</dbReference>
<evidence type="ECO:0000313" key="17">
    <source>
        <dbReference type="Proteomes" id="UP000183508"/>
    </source>
</evidence>
<feature type="domain" description="PPIase FKBP-type" evidence="15">
    <location>
        <begin position="163"/>
        <end position="223"/>
    </location>
</feature>